<feature type="domain" description="YdhG-like" evidence="1">
    <location>
        <begin position="28"/>
        <end position="128"/>
    </location>
</feature>
<dbReference type="EMBL" id="VBAK01000145">
    <property type="protein sequence ID" value="TMI88116.1"/>
    <property type="molecule type" value="Genomic_DNA"/>
</dbReference>
<evidence type="ECO:0000313" key="3">
    <source>
        <dbReference type="Proteomes" id="UP000318509"/>
    </source>
</evidence>
<dbReference type="Pfam" id="PF08818">
    <property type="entry name" value="DUF1801"/>
    <property type="match status" value="1"/>
</dbReference>
<dbReference type="InterPro" id="IPR014922">
    <property type="entry name" value="YdhG-like"/>
</dbReference>
<dbReference type="SUPFAM" id="SSF159888">
    <property type="entry name" value="YdhG-like"/>
    <property type="match status" value="1"/>
</dbReference>
<dbReference type="Gene3D" id="3.90.1150.200">
    <property type="match status" value="1"/>
</dbReference>
<comment type="caution">
    <text evidence="2">The sequence shown here is derived from an EMBL/GenBank/DDBJ whole genome shotgun (WGS) entry which is preliminary data.</text>
</comment>
<gene>
    <name evidence="2" type="ORF">E6H00_13635</name>
</gene>
<dbReference type="AlphaFoldDB" id="A0A537JY34"/>
<accession>A0A537JY34</accession>
<name>A0A537JY34_9BACT</name>
<evidence type="ECO:0000259" key="1">
    <source>
        <dbReference type="Pfam" id="PF08818"/>
    </source>
</evidence>
<sequence length="144" mass="15663">MTTSGASQGRPASALISKRIAELGDWRGATLSRMRRLIKEADPDVAEEWKWVTPTKPGTPVWSHDGIICTGESYKNVVKLTFIKGASLKDPARLFNSSLDGNARRAIDIHEGEDVDESAFKALVRQAVALNRSGKSNPSKNAKS</sequence>
<organism evidence="2 3">
    <name type="scientific">Candidatus Segetimicrobium genomatis</name>
    <dbReference type="NCBI Taxonomy" id="2569760"/>
    <lineage>
        <taxon>Bacteria</taxon>
        <taxon>Bacillati</taxon>
        <taxon>Candidatus Sysuimicrobiota</taxon>
        <taxon>Candidatus Sysuimicrobiia</taxon>
        <taxon>Candidatus Sysuimicrobiales</taxon>
        <taxon>Candidatus Segetimicrobiaceae</taxon>
        <taxon>Candidatus Segetimicrobium</taxon>
    </lineage>
</organism>
<protein>
    <submittedName>
        <fullName evidence="2">DUF1801 domain-containing protein</fullName>
    </submittedName>
</protein>
<proteinExistence type="predicted"/>
<dbReference type="Proteomes" id="UP000318509">
    <property type="component" value="Unassembled WGS sequence"/>
</dbReference>
<reference evidence="2 3" key="1">
    <citation type="journal article" date="2019" name="Nat. Microbiol.">
        <title>Mediterranean grassland soil C-N compound turnover is dependent on rainfall and depth, and is mediated by genomically divergent microorganisms.</title>
        <authorList>
            <person name="Diamond S."/>
            <person name="Andeer P.F."/>
            <person name="Li Z."/>
            <person name="Crits-Christoph A."/>
            <person name="Burstein D."/>
            <person name="Anantharaman K."/>
            <person name="Lane K.R."/>
            <person name="Thomas B.C."/>
            <person name="Pan C."/>
            <person name="Northen T.R."/>
            <person name="Banfield J.F."/>
        </authorList>
    </citation>
    <scope>NUCLEOTIDE SEQUENCE [LARGE SCALE GENOMIC DNA]</scope>
    <source>
        <strain evidence="2">NP_3</strain>
    </source>
</reference>
<evidence type="ECO:0000313" key="2">
    <source>
        <dbReference type="EMBL" id="TMI88116.1"/>
    </source>
</evidence>